<proteinExistence type="predicted"/>
<accession>A0A0A9Y3B9</accession>
<organism evidence="1">
    <name type="scientific">Lygus hesperus</name>
    <name type="common">Western plant bug</name>
    <dbReference type="NCBI Taxonomy" id="30085"/>
    <lineage>
        <taxon>Eukaryota</taxon>
        <taxon>Metazoa</taxon>
        <taxon>Ecdysozoa</taxon>
        <taxon>Arthropoda</taxon>
        <taxon>Hexapoda</taxon>
        <taxon>Insecta</taxon>
        <taxon>Pterygota</taxon>
        <taxon>Neoptera</taxon>
        <taxon>Paraneoptera</taxon>
        <taxon>Hemiptera</taxon>
        <taxon>Heteroptera</taxon>
        <taxon>Panheteroptera</taxon>
        <taxon>Cimicomorpha</taxon>
        <taxon>Miridae</taxon>
        <taxon>Mirini</taxon>
        <taxon>Lygus</taxon>
    </lineage>
</organism>
<dbReference type="GO" id="GO:0003676">
    <property type="term" value="F:nucleic acid binding"/>
    <property type="evidence" value="ECO:0007669"/>
    <property type="project" value="InterPro"/>
</dbReference>
<reference evidence="1" key="2">
    <citation type="submission" date="2014-07" db="EMBL/GenBank/DDBJ databases">
        <authorList>
            <person name="Hull J."/>
        </authorList>
    </citation>
    <scope>NUCLEOTIDE SEQUENCE</scope>
</reference>
<dbReference type="AlphaFoldDB" id="A0A0A9Y3B9"/>
<dbReference type="PANTHER" id="PTHR37984:SF8">
    <property type="entry name" value="CCHC-TYPE DOMAIN-CONTAINING PROTEIN"/>
    <property type="match status" value="1"/>
</dbReference>
<reference evidence="1" key="1">
    <citation type="journal article" date="2014" name="PLoS ONE">
        <title>Transcriptome-Based Identification of ABC Transporters in the Western Tarnished Plant Bug Lygus hesperus.</title>
        <authorList>
            <person name="Hull J.J."/>
            <person name="Chaney K."/>
            <person name="Geib S.M."/>
            <person name="Fabrick J.A."/>
            <person name="Brent C.S."/>
            <person name="Walsh D."/>
            <person name="Lavine L.C."/>
        </authorList>
    </citation>
    <scope>NUCLEOTIDE SEQUENCE</scope>
</reference>
<evidence type="ECO:0000313" key="1">
    <source>
        <dbReference type="EMBL" id="JAG26659.1"/>
    </source>
</evidence>
<dbReference type="EMBL" id="GBHO01016945">
    <property type="protein sequence ID" value="JAG26659.1"/>
    <property type="molecule type" value="Transcribed_RNA"/>
</dbReference>
<dbReference type="InterPro" id="IPR050951">
    <property type="entry name" value="Retrovirus_Pol_polyprotein"/>
</dbReference>
<gene>
    <name evidence="1" type="ORF">CM83_31552</name>
</gene>
<dbReference type="InterPro" id="IPR036397">
    <property type="entry name" value="RNaseH_sf"/>
</dbReference>
<feature type="non-terminal residue" evidence="1">
    <location>
        <position position="1"/>
    </location>
</feature>
<protein>
    <submittedName>
        <fullName evidence="1">Uncharacterized protein K02A2.6</fullName>
    </submittedName>
</protein>
<name>A0A0A9Y3B9_LYGHE</name>
<dbReference type="PANTHER" id="PTHR37984">
    <property type="entry name" value="PROTEIN CBG26694"/>
    <property type="match status" value="1"/>
</dbReference>
<sequence>TSSPHYPKGHALAESAVKICKSILKKAELSNQNPYLLLFHYRNTETQSTGYSPSQLMFNRKLRDKMTIREQNLLPRVPDRIQIEKQIRKTQASQKEKYDRRSKELEEIVDKDQVLYRYNKKWRKGEINGKADSPRSFWVRGDNGTYRRNRRDIIKISNKSLKSEETHVPSEPISNNNYYLRNRANIEKPNWYGIG</sequence>
<dbReference type="Gene3D" id="3.30.420.10">
    <property type="entry name" value="Ribonuclease H-like superfamily/Ribonuclease H"/>
    <property type="match status" value="1"/>
</dbReference>